<dbReference type="PANTHER" id="PTHR46318:SF2">
    <property type="entry name" value="NUCLEOLAR TRANSCRIPTION FACTOR 1"/>
    <property type="match status" value="1"/>
</dbReference>
<sequence>MQKSLVGICSFLPSMRVPLQARISLMAVGSFVVVDCAFCTCAGWCKKNLQKLLAAMKANILDDKKELSYTHGERTLDWEKVAFPPFSPEECKQKWKEVIQKMRKVRNLTELIVEAESVLSDPLNNAKLHPEYPKRPMPVNTWYYKEVFSKIKKKNPGMSCAGLMKIASKEFSLLPDKKKAFYLEKYRNAYKEFTNKRVELREKYGKSLQKSKRKKVVPESTSESEEDFEGLPVKPPISGYNLFCKELIGSMSVPTRAYIKEWSQRWRNLSEKERKAYNTRSKELKMRYESEMHTYLMSLDEEKRNKVLRKTKISLPTKRKIFKRKTKEKIPGEPKMPSMSVNVAFCQDQMKILKEKIPNAKDRFAAANKKWHELSIKDKSRYQLKVNEKLRKYSIELQEWFKTLTPDEQNEYQKQNPRKLKYLEDTLPNYSDKDELFLKQPSDSEDEIIESSSDDEDDNILDFDEDDDEEEEEDDIMFDMY</sequence>
<dbReference type="CDD" id="cd22001">
    <property type="entry name" value="HMG-box_UBF1_rpt4"/>
    <property type="match status" value="1"/>
</dbReference>
<dbReference type="Pfam" id="PF09011">
    <property type="entry name" value="HMG_box_2"/>
    <property type="match status" value="1"/>
</dbReference>
<feature type="domain" description="HMG box" evidence="6">
    <location>
        <begin position="334"/>
        <end position="401"/>
    </location>
</feature>
<dbReference type="PROSITE" id="PS50118">
    <property type="entry name" value="HMG_BOX_2"/>
    <property type="match status" value="3"/>
</dbReference>
<dbReference type="SMART" id="SM00398">
    <property type="entry name" value="HMG"/>
    <property type="match status" value="3"/>
</dbReference>
<keyword evidence="3 4" id="KW-0539">Nucleus</keyword>
<reference evidence="7" key="2">
    <citation type="submission" date="2025-09" db="UniProtKB">
        <authorList>
            <consortium name="Ensembl"/>
        </authorList>
    </citation>
    <scope>IDENTIFICATION</scope>
</reference>
<reference evidence="7" key="1">
    <citation type="submission" date="2025-08" db="UniProtKB">
        <authorList>
            <consortium name="Ensembl"/>
        </authorList>
    </citation>
    <scope>IDENTIFICATION</scope>
</reference>
<accession>A0A3Q2WEE3</accession>
<comment type="subcellular location">
    <subcellularLocation>
        <location evidence="1">Nucleus</location>
    </subcellularLocation>
</comment>
<feature type="domain" description="HMG box" evidence="6">
    <location>
        <begin position="233"/>
        <end position="296"/>
    </location>
</feature>
<name>A0A3Q2WEE3_HAPBU</name>
<feature type="region of interest" description="Disordered" evidence="5">
    <location>
        <begin position="433"/>
        <end position="481"/>
    </location>
</feature>
<dbReference type="GO" id="GO:0003677">
    <property type="term" value="F:DNA binding"/>
    <property type="evidence" value="ECO:0007669"/>
    <property type="project" value="UniProtKB-UniRule"/>
</dbReference>
<dbReference type="Ensembl" id="ENSHBUT00000011155.1">
    <property type="protein sequence ID" value="ENSHBUP00000023420.1"/>
    <property type="gene ID" value="ENSHBUG00000004212.1"/>
</dbReference>
<keyword evidence="8" id="KW-1185">Reference proteome</keyword>
<feature type="domain" description="HMG box" evidence="6">
    <location>
        <begin position="133"/>
        <end position="201"/>
    </location>
</feature>
<feature type="DNA-binding region" description="HMG box" evidence="4">
    <location>
        <begin position="133"/>
        <end position="201"/>
    </location>
</feature>
<keyword evidence="2 4" id="KW-0238">DNA-binding</keyword>
<dbReference type="AlphaFoldDB" id="A0A3Q2WEE3"/>
<evidence type="ECO:0000313" key="8">
    <source>
        <dbReference type="Proteomes" id="UP000264840"/>
    </source>
</evidence>
<feature type="DNA-binding region" description="HMG box" evidence="4">
    <location>
        <begin position="334"/>
        <end position="401"/>
    </location>
</feature>
<dbReference type="InterPro" id="IPR036910">
    <property type="entry name" value="HMG_box_dom_sf"/>
</dbReference>
<dbReference type="InterPro" id="IPR051762">
    <property type="entry name" value="UBF1"/>
</dbReference>
<evidence type="ECO:0000256" key="3">
    <source>
        <dbReference type="ARBA" id="ARBA00023242"/>
    </source>
</evidence>
<dbReference type="PANTHER" id="PTHR46318">
    <property type="entry name" value="UPSTREAM BINDING TRANSCRIPTION FACTOR"/>
    <property type="match status" value="1"/>
</dbReference>
<dbReference type="GeneTree" id="ENSGT00940000167603"/>
<dbReference type="SUPFAM" id="SSF47095">
    <property type="entry name" value="HMG-box"/>
    <property type="match status" value="3"/>
</dbReference>
<evidence type="ECO:0000259" key="6">
    <source>
        <dbReference type="PROSITE" id="PS50118"/>
    </source>
</evidence>
<dbReference type="Pfam" id="PF00505">
    <property type="entry name" value="HMG_box"/>
    <property type="match status" value="1"/>
</dbReference>
<protein>
    <submittedName>
        <fullName evidence="7">Nucleolar transcription factor 1-like</fullName>
    </submittedName>
</protein>
<evidence type="ECO:0000256" key="1">
    <source>
        <dbReference type="ARBA" id="ARBA00004123"/>
    </source>
</evidence>
<evidence type="ECO:0000256" key="2">
    <source>
        <dbReference type="ARBA" id="ARBA00023125"/>
    </source>
</evidence>
<evidence type="ECO:0000313" key="7">
    <source>
        <dbReference type="Ensembl" id="ENSHBUP00000023420.1"/>
    </source>
</evidence>
<dbReference type="InterPro" id="IPR009071">
    <property type="entry name" value="HMG_box_dom"/>
</dbReference>
<dbReference type="GO" id="GO:0005634">
    <property type="term" value="C:nucleus"/>
    <property type="evidence" value="ECO:0007669"/>
    <property type="project" value="UniProtKB-SubCell"/>
</dbReference>
<feature type="DNA-binding region" description="HMG box" evidence="4">
    <location>
        <begin position="233"/>
        <end position="296"/>
    </location>
</feature>
<dbReference type="Proteomes" id="UP000264840">
    <property type="component" value="Unplaced"/>
</dbReference>
<evidence type="ECO:0000256" key="5">
    <source>
        <dbReference type="SAM" id="MobiDB-lite"/>
    </source>
</evidence>
<feature type="compositionally biased region" description="Acidic residues" evidence="5">
    <location>
        <begin position="443"/>
        <end position="481"/>
    </location>
</feature>
<proteinExistence type="predicted"/>
<organism evidence="7 8">
    <name type="scientific">Haplochromis burtoni</name>
    <name type="common">Burton's mouthbrooder</name>
    <name type="synonym">Chromis burtoni</name>
    <dbReference type="NCBI Taxonomy" id="8153"/>
    <lineage>
        <taxon>Eukaryota</taxon>
        <taxon>Metazoa</taxon>
        <taxon>Chordata</taxon>
        <taxon>Craniata</taxon>
        <taxon>Vertebrata</taxon>
        <taxon>Euteleostomi</taxon>
        <taxon>Actinopterygii</taxon>
        <taxon>Neopterygii</taxon>
        <taxon>Teleostei</taxon>
        <taxon>Neoteleostei</taxon>
        <taxon>Acanthomorphata</taxon>
        <taxon>Ovalentaria</taxon>
        <taxon>Cichlomorphae</taxon>
        <taxon>Cichliformes</taxon>
        <taxon>Cichlidae</taxon>
        <taxon>African cichlids</taxon>
        <taxon>Pseudocrenilabrinae</taxon>
        <taxon>Haplochromini</taxon>
        <taxon>Haplochromis</taxon>
    </lineage>
</organism>
<evidence type="ECO:0000256" key="4">
    <source>
        <dbReference type="PROSITE-ProRule" id="PRU00267"/>
    </source>
</evidence>
<dbReference type="Gene3D" id="1.10.30.10">
    <property type="entry name" value="High mobility group box domain"/>
    <property type="match status" value="3"/>
</dbReference>
<dbReference type="STRING" id="8153.ENSHBUP00000023420"/>